<dbReference type="Proteomes" id="UP001239795">
    <property type="component" value="Unassembled WGS sequence"/>
</dbReference>
<sequence length="129" mass="14190">MPVGGGNFGEQKWKRLWSEGAGGQWLLTGSRFKVEMHLRLGGQKGWKEKLLPPAAALLCFQCSTYSFLLAPAASRWLGIGTWIRTVRPAVRPSVSAGPSVKLYDVRHLFPLHHPPPAANPVTRHHTAST</sequence>
<name>A0AAI9UCS8_9PEZI</name>
<proteinExistence type="predicted"/>
<keyword evidence="2" id="KW-1185">Reference proteome</keyword>
<accession>A0AAI9UCS8</accession>
<evidence type="ECO:0000313" key="1">
    <source>
        <dbReference type="EMBL" id="KAK1454101.1"/>
    </source>
</evidence>
<evidence type="ECO:0000313" key="2">
    <source>
        <dbReference type="Proteomes" id="UP001239795"/>
    </source>
</evidence>
<reference evidence="1 2" key="1">
    <citation type="submission" date="2016-10" db="EMBL/GenBank/DDBJ databases">
        <title>The genome sequence of Colletotrichum fioriniae PJ7.</title>
        <authorList>
            <person name="Baroncelli R."/>
        </authorList>
    </citation>
    <scope>NUCLEOTIDE SEQUENCE [LARGE SCALE GENOMIC DNA]</scope>
    <source>
        <strain evidence="1">Col 31</strain>
    </source>
</reference>
<dbReference type="EMBL" id="MLGG01000035">
    <property type="protein sequence ID" value="KAK1454101.1"/>
    <property type="molecule type" value="Genomic_DNA"/>
</dbReference>
<organism evidence="1 2">
    <name type="scientific">Colletotrichum melonis</name>
    <dbReference type="NCBI Taxonomy" id="1209925"/>
    <lineage>
        <taxon>Eukaryota</taxon>
        <taxon>Fungi</taxon>
        <taxon>Dikarya</taxon>
        <taxon>Ascomycota</taxon>
        <taxon>Pezizomycotina</taxon>
        <taxon>Sordariomycetes</taxon>
        <taxon>Hypocreomycetidae</taxon>
        <taxon>Glomerellales</taxon>
        <taxon>Glomerellaceae</taxon>
        <taxon>Colletotrichum</taxon>
        <taxon>Colletotrichum acutatum species complex</taxon>
    </lineage>
</organism>
<comment type="caution">
    <text evidence="1">The sequence shown here is derived from an EMBL/GenBank/DDBJ whole genome shotgun (WGS) entry which is preliminary data.</text>
</comment>
<gene>
    <name evidence="1" type="ORF">CMEL01_05760</name>
</gene>
<dbReference type="AlphaFoldDB" id="A0AAI9UCS8"/>
<protein>
    <submittedName>
        <fullName evidence="1">Uncharacterized protein</fullName>
    </submittedName>
</protein>